<dbReference type="Proteomes" id="UP000029481">
    <property type="component" value="Chromosome"/>
</dbReference>
<evidence type="ECO:0000259" key="2">
    <source>
        <dbReference type="SMART" id="SM00939"/>
    </source>
</evidence>
<dbReference type="RefSeq" id="WP_038475720.1">
    <property type="nucleotide sequence ID" value="NZ_CP009451.1"/>
</dbReference>
<organism evidence="3 4">
    <name type="scientific">Cedecea neteri</name>
    <dbReference type="NCBI Taxonomy" id="158822"/>
    <lineage>
        <taxon>Bacteria</taxon>
        <taxon>Pseudomonadati</taxon>
        <taxon>Pseudomonadota</taxon>
        <taxon>Gammaproteobacteria</taxon>
        <taxon>Enterobacterales</taxon>
        <taxon>Enterobacteriaceae</taxon>
        <taxon>Cedecea</taxon>
    </lineage>
</organism>
<dbReference type="Pfam" id="PF02129">
    <property type="entry name" value="Peptidase_S15"/>
    <property type="match status" value="1"/>
</dbReference>
<protein>
    <submittedName>
        <fullName evidence="3">Peptidase S15</fullName>
    </submittedName>
</protein>
<proteinExistence type="predicted"/>
<feature type="domain" description="Xaa-Pro dipeptidyl-peptidase C-terminal" evidence="2">
    <location>
        <begin position="292"/>
        <end position="526"/>
    </location>
</feature>
<dbReference type="SUPFAM" id="SSF53474">
    <property type="entry name" value="alpha/beta-Hydrolases"/>
    <property type="match status" value="1"/>
</dbReference>
<dbReference type="AlphaFoldDB" id="A0A089RE10"/>
<reference evidence="3 4" key="1">
    <citation type="submission" date="2014-09" db="EMBL/GenBank/DDBJ databases">
        <title>Cedecea neteri SSMD04 Genome Sequencing.</title>
        <authorList>
            <person name="Tan J.-Y."/>
        </authorList>
    </citation>
    <scope>NUCLEOTIDE SEQUENCE [LARGE SCALE GENOMIC DNA]</scope>
    <source>
        <strain evidence="3 4">SSMD04</strain>
    </source>
</reference>
<dbReference type="InterPro" id="IPR050585">
    <property type="entry name" value="Xaa-Pro_dipeptidyl-ppase/CocE"/>
</dbReference>
<dbReference type="Gene3D" id="1.10.3020.10">
    <property type="entry name" value="alpha-amino acid ester hydrolase ( Helical cap domain)"/>
    <property type="match status" value="1"/>
</dbReference>
<dbReference type="GO" id="GO:0008239">
    <property type="term" value="F:dipeptidyl-peptidase activity"/>
    <property type="evidence" value="ECO:0007669"/>
    <property type="project" value="InterPro"/>
</dbReference>
<dbReference type="InterPro" id="IPR000383">
    <property type="entry name" value="Xaa-Pro-like_dom"/>
</dbReference>
<dbReference type="Gene3D" id="2.60.120.260">
    <property type="entry name" value="Galactose-binding domain-like"/>
    <property type="match status" value="1"/>
</dbReference>
<sequence>MKTLITQFPHSVSVTEHLWIVLQDGTRLAARMWLPLSASQQPVPAILEYIPYRKRDGTRTRDEPMHGYFAGNGYAVLRVDMRGSGDSDGLMADEYLLQEQEDALEVIDWISRQAWCNGAVGMMGKSWGGFNCLQLAARRPPALKAIMTVCSTDDRYNDDIHYKGGCLLNDNLWWGGIMLAYQSRPQDPELVGEGWYQAWLNRLENMPFFPALWMEHPLKDDYWKHGSVGEDWQAITCPVMAVGGWADSYSNAVFRLMDNLDVPRKAILGPWAHIYPQDGSPAPAIGFLQEAVSWWDRWLKQVDNDVLDGPRIQAWLNDSQRPDSQRPQAFGEWIAIEDDTDAVTAPQRWHLQPGRLMTTPLANAYRQEIRSVQNHGLFAGEWMGAGVLGESPSDQRMDEGLAESFDSAPLDESLAIYGFPQFDVTLASDKPAAMLYVRLSDVAPDGASTRVSHGWVNLSHLQGQEQNVALVPGEKVNVTVQLDGIAWRFAAGHRLRVSLATTFWPMVWPMAENATLSVDLASARLQLPVCREVKPIAGPNPQPETAANTPLTILSPGRVERELRYDAVSDSWQSITEGVGGVFGEGVYRFDDINTTVDHSLRRQLTVQNADPLSAHYLLTQNMKIGREGWWTDMDIVLEMRSDLTHFIVSGKMTVKHNEETVFTRDWDERIAR</sequence>
<dbReference type="Pfam" id="PF08530">
    <property type="entry name" value="PepX_C"/>
    <property type="match status" value="1"/>
</dbReference>
<dbReference type="InterPro" id="IPR005674">
    <property type="entry name" value="CocE/Ser_esterase"/>
</dbReference>
<keyword evidence="1" id="KW-0378">Hydrolase</keyword>
<name>A0A089RE10_9ENTR</name>
<dbReference type="PANTHER" id="PTHR43056">
    <property type="entry name" value="PEPTIDASE S9 PROLYL OLIGOPEPTIDASE"/>
    <property type="match status" value="1"/>
</dbReference>
<evidence type="ECO:0000313" key="4">
    <source>
        <dbReference type="Proteomes" id="UP000029481"/>
    </source>
</evidence>
<dbReference type="InterPro" id="IPR013736">
    <property type="entry name" value="Xaa-Pro_dipept_C"/>
</dbReference>
<dbReference type="OrthoDB" id="9806163at2"/>
<dbReference type="Gene3D" id="3.40.50.1820">
    <property type="entry name" value="alpha/beta hydrolase"/>
    <property type="match status" value="1"/>
</dbReference>
<accession>A0A089RE10</accession>
<dbReference type="SMART" id="SM00939">
    <property type="entry name" value="PepX_C"/>
    <property type="match status" value="1"/>
</dbReference>
<keyword evidence="4" id="KW-1185">Reference proteome</keyword>
<dbReference type="EMBL" id="CP009451">
    <property type="protein sequence ID" value="AIR04775.1"/>
    <property type="molecule type" value="Genomic_DNA"/>
</dbReference>
<evidence type="ECO:0000256" key="1">
    <source>
        <dbReference type="ARBA" id="ARBA00022801"/>
    </source>
</evidence>
<dbReference type="InterPro" id="IPR029058">
    <property type="entry name" value="AB_hydrolase_fold"/>
</dbReference>
<gene>
    <name evidence="3" type="ORF">JT31_09150</name>
</gene>
<dbReference type="PANTHER" id="PTHR43056:SF10">
    <property type="entry name" value="COCE_NOND FAMILY, PUTATIVE (AFU_ORTHOLOGUE AFUA_7G00600)-RELATED"/>
    <property type="match status" value="1"/>
</dbReference>
<dbReference type="KEGG" id="cnt:JT31_09150"/>
<dbReference type="InterPro" id="IPR008979">
    <property type="entry name" value="Galactose-bd-like_sf"/>
</dbReference>
<evidence type="ECO:0000313" key="3">
    <source>
        <dbReference type="EMBL" id="AIR04775.1"/>
    </source>
</evidence>
<dbReference type="SUPFAM" id="SSF49785">
    <property type="entry name" value="Galactose-binding domain-like"/>
    <property type="match status" value="1"/>
</dbReference>
<dbReference type="NCBIfam" id="TIGR00976">
    <property type="entry name" value="CocE_NonD"/>
    <property type="match status" value="1"/>
</dbReference>